<accession>A0ABT6ZJK9</accession>
<name>A0ABT6ZJK9_9ACTN</name>
<keyword evidence="3" id="KW-1185">Reference proteome</keyword>
<comment type="caution">
    <text evidence="2">The sequence shown here is derived from an EMBL/GenBank/DDBJ whole genome shotgun (WGS) entry which is preliminary data.</text>
</comment>
<gene>
    <name evidence="2" type="ORF">QJ043_03985</name>
</gene>
<dbReference type="Proteomes" id="UP001431693">
    <property type="component" value="Unassembled WGS sequence"/>
</dbReference>
<evidence type="ECO:0000313" key="2">
    <source>
        <dbReference type="EMBL" id="MDJ1129239.1"/>
    </source>
</evidence>
<feature type="signal peptide" evidence="1">
    <location>
        <begin position="1"/>
        <end position="23"/>
    </location>
</feature>
<evidence type="ECO:0000256" key="1">
    <source>
        <dbReference type="SAM" id="SignalP"/>
    </source>
</evidence>
<dbReference type="EMBL" id="JASJEX010000002">
    <property type="protein sequence ID" value="MDJ1129239.1"/>
    <property type="molecule type" value="Genomic_DNA"/>
</dbReference>
<sequence>MKKQLVIASALMLALAGPLVGCGGTNTSAPAAEAETGTTAADDKSSSDFDAVAFYYGTWRGSVETTGETIYGTAGGSEQMIDVILNEDGTAETKPCKNHEDLLTETGTWEASDDKSVTVHLESGDITLETVDSATLRTDDPKQFGIDGFDEMTFVLY</sequence>
<protein>
    <recommendedName>
        <fullName evidence="4">Lipocalin-like domain-containing protein</fullName>
    </recommendedName>
</protein>
<reference evidence="2" key="1">
    <citation type="submission" date="2023-05" db="EMBL/GenBank/DDBJ databases">
        <title>[olsenella] sp. nov., isolated from a pig farm feces dump.</title>
        <authorList>
            <person name="Chang Y.-H."/>
        </authorList>
    </citation>
    <scope>NUCLEOTIDE SEQUENCE</scope>
    <source>
        <strain evidence="2">YH-ols2217</strain>
    </source>
</reference>
<evidence type="ECO:0008006" key="4">
    <source>
        <dbReference type="Google" id="ProtNLM"/>
    </source>
</evidence>
<organism evidence="2 3">
    <name type="scientific">Kribbibacterium absianum</name>
    <dbReference type="NCBI Taxonomy" id="3044210"/>
    <lineage>
        <taxon>Bacteria</taxon>
        <taxon>Bacillati</taxon>
        <taxon>Actinomycetota</taxon>
        <taxon>Coriobacteriia</taxon>
        <taxon>Coriobacteriales</taxon>
        <taxon>Kribbibacteriaceae</taxon>
        <taxon>Kribbibacterium</taxon>
    </lineage>
</organism>
<evidence type="ECO:0000313" key="3">
    <source>
        <dbReference type="Proteomes" id="UP001431693"/>
    </source>
</evidence>
<keyword evidence="1" id="KW-0732">Signal</keyword>
<dbReference type="RefSeq" id="WP_283713949.1">
    <property type="nucleotide sequence ID" value="NZ_JASJEW010000008.1"/>
</dbReference>
<feature type="chain" id="PRO_5047256431" description="Lipocalin-like domain-containing protein" evidence="1">
    <location>
        <begin position="24"/>
        <end position="157"/>
    </location>
</feature>
<proteinExistence type="predicted"/>